<reference evidence="2" key="1">
    <citation type="journal article" date="2019" name="Int. J. Syst. Evol. Microbiol.">
        <title>The Global Catalogue of Microorganisms (GCM) 10K type strain sequencing project: providing services to taxonomists for standard genome sequencing and annotation.</title>
        <authorList>
            <consortium name="The Broad Institute Genomics Platform"/>
            <consortium name="The Broad Institute Genome Sequencing Center for Infectious Disease"/>
            <person name="Wu L."/>
            <person name="Ma J."/>
        </authorList>
    </citation>
    <scope>NUCLEOTIDE SEQUENCE [LARGE SCALE GENOMIC DNA]</scope>
    <source>
        <strain evidence="2">CCM 9147</strain>
    </source>
</reference>
<evidence type="ECO:0000313" key="2">
    <source>
        <dbReference type="Proteomes" id="UP001597340"/>
    </source>
</evidence>
<protein>
    <submittedName>
        <fullName evidence="1">Phage tail protein</fullName>
    </submittedName>
</protein>
<dbReference type="Proteomes" id="UP001597340">
    <property type="component" value="Unassembled WGS sequence"/>
</dbReference>
<comment type="caution">
    <text evidence="1">The sequence shown here is derived from an EMBL/GenBank/DDBJ whole genome shotgun (WGS) entry which is preliminary data.</text>
</comment>
<evidence type="ECO:0000313" key="1">
    <source>
        <dbReference type="EMBL" id="MFD1460496.1"/>
    </source>
</evidence>
<keyword evidence="2" id="KW-1185">Reference proteome</keyword>
<dbReference type="Pfam" id="PF03406">
    <property type="entry name" value="Phage_fiber_2"/>
    <property type="match status" value="1"/>
</dbReference>
<sequence length="225" mass="24059">MSIQQPRRFVTTDQGHADVLNVPIDTLYANDQELAAQIENIKTDPAGNDIASKAALDNHAANTELHVTAAKQAAWSAAEGNAKKYTEQYAAPKQHSHPASDLPSASTQTRGIVQLNTSTGSTATDQAATPSAVKAIGDELRQLINNIKEAGSVKSIQRFSISSTVPDGIVNIAPVNVQKAMLNLTTFGDDTPHTASIINSTQVKFTHSRSGENYIFASFEVIEFN</sequence>
<accession>A0ABW4DBG4</accession>
<organism evidence="1 2">
    <name type="scientific">Paenibacillus farraposensis</name>
    <dbReference type="NCBI Taxonomy" id="2807095"/>
    <lineage>
        <taxon>Bacteria</taxon>
        <taxon>Bacillati</taxon>
        <taxon>Bacillota</taxon>
        <taxon>Bacilli</taxon>
        <taxon>Bacillales</taxon>
        <taxon>Paenibacillaceae</taxon>
        <taxon>Paenibacillus</taxon>
    </lineage>
</organism>
<proteinExistence type="predicted"/>
<dbReference type="RefSeq" id="WP_229526625.1">
    <property type="nucleotide sequence ID" value="NZ_JAFFQR010000112.1"/>
</dbReference>
<dbReference type="InterPro" id="IPR005068">
    <property type="entry name" value="Phage_lambda_Stf-r2"/>
</dbReference>
<name>A0ABW4DBG4_9BACL</name>
<gene>
    <name evidence="1" type="ORF">ACFQ5D_03340</name>
</gene>
<dbReference type="EMBL" id="JBHTNZ010000003">
    <property type="protein sequence ID" value="MFD1460496.1"/>
    <property type="molecule type" value="Genomic_DNA"/>
</dbReference>